<feature type="transmembrane region" description="Helical" evidence="3">
    <location>
        <begin position="156"/>
        <end position="172"/>
    </location>
</feature>
<organism evidence="4">
    <name type="scientific">uncultured marine group II/III euryarchaeote AD1000_61_A07</name>
    <dbReference type="NCBI Taxonomy" id="1457792"/>
    <lineage>
        <taxon>Archaea</taxon>
        <taxon>Methanobacteriati</taxon>
        <taxon>Methanobacteriota</taxon>
        <taxon>environmental samples</taxon>
    </lineage>
</organism>
<dbReference type="GO" id="GO:0008444">
    <property type="term" value="F:CDP-diacylglycerol-glycerol-3-phosphate 3-phosphatidyltransferase activity"/>
    <property type="evidence" value="ECO:0007669"/>
    <property type="project" value="UniProtKB-EC"/>
</dbReference>
<dbReference type="GO" id="GO:0016020">
    <property type="term" value="C:membrane"/>
    <property type="evidence" value="ECO:0007669"/>
    <property type="project" value="InterPro"/>
</dbReference>
<feature type="transmembrane region" description="Helical" evidence="3">
    <location>
        <begin position="178"/>
        <end position="198"/>
    </location>
</feature>
<gene>
    <name evidence="4" type="primary">PGS1</name>
    <name evidence="4" type="synonym">pgsA</name>
</gene>
<proteinExistence type="inferred from homology"/>
<keyword evidence="1 2" id="KW-0808">Transferase</keyword>
<dbReference type="AlphaFoldDB" id="A0A075FUA7"/>
<feature type="transmembrane region" description="Helical" evidence="3">
    <location>
        <begin position="30"/>
        <end position="47"/>
    </location>
</feature>
<evidence type="ECO:0000256" key="2">
    <source>
        <dbReference type="RuleBase" id="RU003750"/>
    </source>
</evidence>
<dbReference type="InterPro" id="IPR048254">
    <property type="entry name" value="CDP_ALCOHOL_P_TRANSF_CS"/>
</dbReference>
<feature type="transmembrane region" description="Helical" evidence="3">
    <location>
        <begin position="116"/>
        <end position="135"/>
    </location>
</feature>
<reference evidence="4" key="1">
    <citation type="journal article" date="2014" name="Genome Biol. Evol.">
        <title>Pangenome evidence for extensive interdomain horizontal transfer affecting lineage core and shell genes in uncultured planktonic thaumarchaeota and euryarchaeota.</title>
        <authorList>
            <person name="Deschamps P."/>
            <person name="Zivanovic Y."/>
            <person name="Moreira D."/>
            <person name="Rodriguez-Valera F."/>
            <person name="Lopez-Garcia P."/>
        </authorList>
    </citation>
    <scope>NUCLEOTIDE SEQUENCE</scope>
</reference>
<dbReference type="EMBL" id="KF900445">
    <property type="protein sequence ID" value="AIE95255.1"/>
    <property type="molecule type" value="Genomic_DNA"/>
</dbReference>
<keyword evidence="3" id="KW-1133">Transmembrane helix</keyword>
<accession>A0A075FUA7</accession>
<keyword evidence="3" id="KW-0472">Membrane</keyword>
<dbReference type="InterPro" id="IPR000462">
    <property type="entry name" value="CDP-OH_P_trans"/>
</dbReference>
<evidence type="ECO:0000313" key="4">
    <source>
        <dbReference type="EMBL" id="AIE95255.1"/>
    </source>
</evidence>
<dbReference type="Pfam" id="PF01066">
    <property type="entry name" value="CDP-OH_P_transf"/>
    <property type="match status" value="1"/>
</dbReference>
<keyword evidence="3" id="KW-0812">Transmembrane</keyword>
<evidence type="ECO:0000256" key="1">
    <source>
        <dbReference type="ARBA" id="ARBA00022679"/>
    </source>
</evidence>
<protein>
    <submittedName>
        <fullName evidence="4">CDP-alcohol phosphatidyltransferase (PgsA, PGS1)</fullName>
        <ecNumber evidence="4">2.7.8.5</ecNumber>
    </submittedName>
</protein>
<dbReference type="EC" id="2.7.8.5" evidence="4"/>
<sequence length="209" mass="22704">MLSNFKDLSDKTLMPIAKTVGKLGFRPNQLTLLGLILMAGSGYMIAYDNILEGIILLMFGGFCDMMDGLLARSMGIESKMGGFLDAFTDRYADTFVIGGMLLLNDLENQNLYGVSGHAWAIGALTGALLTSYARAAAERSGVSQQGVGMIERPERLVLIMIFLSIGEFTGIMEVAKAAVYVLAILTILGHLTVLQRLVHFLQNSEKNEE</sequence>
<name>A0A075FUA7_9EURY</name>
<dbReference type="InterPro" id="IPR043130">
    <property type="entry name" value="CDP-OH_PTrfase_TM_dom"/>
</dbReference>
<dbReference type="Gene3D" id="1.20.120.1760">
    <property type="match status" value="1"/>
</dbReference>
<comment type="similarity">
    <text evidence="2">Belongs to the CDP-alcohol phosphatidyltransferase class-I family.</text>
</comment>
<evidence type="ECO:0000256" key="3">
    <source>
        <dbReference type="SAM" id="Phobius"/>
    </source>
</evidence>
<feature type="transmembrane region" description="Helical" evidence="3">
    <location>
        <begin position="53"/>
        <end position="71"/>
    </location>
</feature>
<dbReference type="GO" id="GO:0008654">
    <property type="term" value="P:phospholipid biosynthetic process"/>
    <property type="evidence" value="ECO:0007669"/>
    <property type="project" value="InterPro"/>
</dbReference>
<dbReference type="PROSITE" id="PS00379">
    <property type="entry name" value="CDP_ALCOHOL_P_TRANSF"/>
    <property type="match status" value="1"/>
</dbReference>